<accession>A0A2P8D2U5</accession>
<dbReference type="Gene3D" id="1.10.10.10">
    <property type="entry name" value="Winged helix-like DNA-binding domain superfamily/Winged helix DNA-binding domain"/>
    <property type="match status" value="1"/>
</dbReference>
<dbReference type="InterPro" id="IPR036388">
    <property type="entry name" value="WH-like_DNA-bd_sf"/>
</dbReference>
<proteinExistence type="predicted"/>
<evidence type="ECO:0000313" key="1">
    <source>
        <dbReference type="EMBL" id="PSK91541.1"/>
    </source>
</evidence>
<dbReference type="SUPFAM" id="SSF46785">
    <property type="entry name" value="Winged helix' DNA-binding domain"/>
    <property type="match status" value="1"/>
</dbReference>
<organism evidence="1 2">
    <name type="scientific">Taibaiella chishuiensis</name>
    <dbReference type="NCBI Taxonomy" id="1434707"/>
    <lineage>
        <taxon>Bacteria</taxon>
        <taxon>Pseudomonadati</taxon>
        <taxon>Bacteroidota</taxon>
        <taxon>Chitinophagia</taxon>
        <taxon>Chitinophagales</taxon>
        <taxon>Chitinophagaceae</taxon>
        <taxon>Taibaiella</taxon>
    </lineage>
</organism>
<name>A0A2P8D2U5_9BACT</name>
<keyword evidence="2" id="KW-1185">Reference proteome</keyword>
<dbReference type="AlphaFoldDB" id="A0A2P8D2U5"/>
<evidence type="ECO:0000313" key="2">
    <source>
        <dbReference type="Proteomes" id="UP000240572"/>
    </source>
</evidence>
<dbReference type="Proteomes" id="UP000240572">
    <property type="component" value="Unassembled WGS sequence"/>
</dbReference>
<dbReference type="EMBL" id="PYGD01000005">
    <property type="protein sequence ID" value="PSK91541.1"/>
    <property type="molecule type" value="Genomic_DNA"/>
</dbReference>
<gene>
    <name evidence="1" type="ORF">B0I18_105124</name>
</gene>
<reference evidence="1 2" key="1">
    <citation type="submission" date="2018-03" db="EMBL/GenBank/DDBJ databases">
        <title>Genomic Encyclopedia of Type Strains, Phase III (KMG-III): the genomes of soil and plant-associated and newly described type strains.</title>
        <authorList>
            <person name="Whitman W."/>
        </authorList>
    </citation>
    <scope>NUCLEOTIDE SEQUENCE [LARGE SCALE GENOMIC DNA]</scope>
    <source>
        <strain evidence="1 2">CGMCC 1.12700</strain>
    </source>
</reference>
<comment type="caution">
    <text evidence="1">The sequence shown here is derived from an EMBL/GenBank/DDBJ whole genome shotgun (WGS) entry which is preliminary data.</text>
</comment>
<sequence length="217" mass="23545">MLTKFEVEMNTSIIANDRAIRILKNKGALPLTQLARELGLTNEGARFNLIKLAKEGLVSASAVVTGRGRPKQVWALTGAGHALFPDAHAEVAVKLIEQVKTLFGEEGIRAVISASAQDARLRYQAALGGLQDLEAKVKTLAALRDQEGYMARCEQAEQGYLLIEDHCPICSAAAACQNFCSSELQVFRDVLQADVSRTEHVLGGGRRCAYKIVPLKQ</sequence>
<dbReference type="InterPro" id="IPR036390">
    <property type="entry name" value="WH_DNA-bd_sf"/>
</dbReference>
<protein>
    <submittedName>
        <fullName evidence="1">Transcriptional regulator</fullName>
    </submittedName>
</protein>